<comment type="caution">
    <text evidence="1">The sequence shown here is derived from an EMBL/GenBank/DDBJ whole genome shotgun (WGS) entry which is preliminary data.</text>
</comment>
<accession>A0A4Z0P3I2</accession>
<dbReference type="EMBL" id="SRLA01000004">
    <property type="protein sequence ID" value="TGE05570.1"/>
    <property type="molecule type" value="Genomic_DNA"/>
</dbReference>
<name>A0A4Z0P3I2_9BACT</name>
<dbReference type="RefSeq" id="WP_135435883.1">
    <property type="nucleotide sequence ID" value="NZ_SRLA01000004.1"/>
</dbReference>
<evidence type="ECO:0000313" key="2">
    <source>
        <dbReference type="Proteomes" id="UP000298337"/>
    </source>
</evidence>
<organism evidence="1 2">
    <name type="scientific">Hymenobacter fodinae</name>
    <dbReference type="NCBI Taxonomy" id="2510796"/>
    <lineage>
        <taxon>Bacteria</taxon>
        <taxon>Pseudomonadati</taxon>
        <taxon>Bacteroidota</taxon>
        <taxon>Cytophagia</taxon>
        <taxon>Cytophagales</taxon>
        <taxon>Hymenobacteraceae</taxon>
        <taxon>Hymenobacter</taxon>
    </lineage>
</organism>
<evidence type="ECO:0000313" key="1">
    <source>
        <dbReference type="EMBL" id="TGE05570.1"/>
    </source>
</evidence>
<reference evidence="1 2" key="1">
    <citation type="submission" date="2019-04" db="EMBL/GenBank/DDBJ databases">
        <authorList>
            <person name="Feng G."/>
            <person name="Zhang J."/>
            <person name="Zhu H."/>
        </authorList>
    </citation>
    <scope>NUCLEOTIDE SEQUENCE [LARGE SCALE GENOMIC DNA]</scope>
    <source>
        <strain evidence="1 2">92R-1</strain>
    </source>
</reference>
<dbReference type="Proteomes" id="UP000298337">
    <property type="component" value="Unassembled WGS sequence"/>
</dbReference>
<dbReference type="AlphaFoldDB" id="A0A4Z0P3I2"/>
<keyword evidence="2" id="KW-1185">Reference proteome</keyword>
<proteinExistence type="predicted"/>
<gene>
    <name evidence="1" type="ORF">EU556_19920</name>
</gene>
<protein>
    <submittedName>
        <fullName evidence="1">Uncharacterized protein</fullName>
    </submittedName>
</protein>
<sequence length="85" mass="9999">MAYTPSIERLRAFGYSEDGTGVMLAEGPAKLYHSDNEETNISILFNGVVEMKKWLEVRKEYCTVFRGVLHNRRDFLRIVELTHWY</sequence>